<organism evidence="11 12">
    <name type="scientific">[Candida] railenensis</name>
    <dbReference type="NCBI Taxonomy" id="45579"/>
    <lineage>
        <taxon>Eukaryota</taxon>
        <taxon>Fungi</taxon>
        <taxon>Dikarya</taxon>
        <taxon>Ascomycota</taxon>
        <taxon>Saccharomycotina</taxon>
        <taxon>Pichiomycetes</taxon>
        <taxon>Debaryomycetaceae</taxon>
        <taxon>Kurtzmaniella</taxon>
    </lineage>
</organism>
<dbReference type="AlphaFoldDB" id="A0A9P0QSZ6"/>
<dbReference type="InterPro" id="IPR000222">
    <property type="entry name" value="PP2C_BS"/>
</dbReference>
<evidence type="ECO:0000259" key="10">
    <source>
        <dbReference type="PROSITE" id="PS51746"/>
    </source>
</evidence>
<dbReference type="Pfam" id="PF00481">
    <property type="entry name" value="PP2C"/>
    <property type="match status" value="1"/>
</dbReference>
<dbReference type="PROSITE" id="PS01032">
    <property type="entry name" value="PPM_1"/>
    <property type="match status" value="1"/>
</dbReference>
<dbReference type="PROSITE" id="PS51746">
    <property type="entry name" value="PPM_2"/>
    <property type="match status" value="1"/>
</dbReference>
<evidence type="ECO:0000256" key="9">
    <source>
        <dbReference type="RuleBase" id="RU003465"/>
    </source>
</evidence>
<evidence type="ECO:0000256" key="2">
    <source>
        <dbReference type="ARBA" id="ARBA00006702"/>
    </source>
</evidence>
<reference evidence="11" key="1">
    <citation type="submission" date="2022-03" db="EMBL/GenBank/DDBJ databases">
        <authorList>
            <person name="Legras J.-L."/>
            <person name="Devillers H."/>
            <person name="Grondin C."/>
        </authorList>
    </citation>
    <scope>NUCLEOTIDE SEQUENCE</scope>
    <source>
        <strain evidence="11">CLIB 1423</strain>
    </source>
</reference>
<dbReference type="InterPro" id="IPR015655">
    <property type="entry name" value="PP2C"/>
</dbReference>
<dbReference type="SUPFAM" id="SSF81606">
    <property type="entry name" value="PP2C-like"/>
    <property type="match status" value="1"/>
</dbReference>
<evidence type="ECO:0000313" key="11">
    <source>
        <dbReference type="EMBL" id="CAH2354343.1"/>
    </source>
</evidence>
<dbReference type="EC" id="3.1.3.16" evidence="3"/>
<accession>A0A9P0QSZ6</accession>
<dbReference type="OrthoDB" id="10264738at2759"/>
<comment type="caution">
    <text evidence="11">The sequence shown here is derived from an EMBL/GenBank/DDBJ whole genome shotgun (WGS) entry which is preliminary data.</text>
</comment>
<sequence>MGQLLSHPIQEKDLSLVPHQSLTCTIGSMQGYRMTMEDAHKVKVNEDETLALFSVFDGHGGRSAADYVCDHLPTLIFKKLNEQRRKVVLKDGGPSQLSSYLSIIRDSFFQVDHDLANKDSTHCGTTAIVTAMVESKYIIVANTGDSRCILSLPGGNSKTLSYDHKPCNMGERVRIENAGGYVINNRVNEILALSRAFGDFKFKIPYVEPSRDYYYNDTNKKLFKNGLVNIPPELNQVTVEPDLLVYDCEKLPLPEFIILACDGIWDCYTNKELIQVIRNKLALGMSLMHITEVVLNNCIEMANNITGIGFDNMTIIIVAIHPNGNIDEWHEMMKERILKEKNIT</sequence>
<dbReference type="InterPro" id="IPR001932">
    <property type="entry name" value="PPM-type_phosphatase-like_dom"/>
</dbReference>
<dbReference type="GO" id="GO:0046872">
    <property type="term" value="F:metal ion binding"/>
    <property type="evidence" value="ECO:0007669"/>
    <property type="project" value="UniProtKB-KW"/>
</dbReference>
<evidence type="ECO:0000256" key="8">
    <source>
        <dbReference type="ARBA" id="ARBA00023211"/>
    </source>
</evidence>
<comment type="similarity">
    <text evidence="2 9">Belongs to the PP2C family.</text>
</comment>
<keyword evidence="8" id="KW-0464">Manganese</keyword>
<evidence type="ECO:0000256" key="7">
    <source>
        <dbReference type="ARBA" id="ARBA00022912"/>
    </source>
</evidence>
<dbReference type="PANTHER" id="PTHR13832">
    <property type="entry name" value="PROTEIN PHOSPHATASE 2C"/>
    <property type="match status" value="1"/>
</dbReference>
<keyword evidence="7 9" id="KW-0904">Protein phosphatase</keyword>
<dbReference type="SMART" id="SM00332">
    <property type="entry name" value="PP2Cc"/>
    <property type="match status" value="1"/>
</dbReference>
<feature type="domain" description="PPM-type phosphatase" evidence="10">
    <location>
        <begin position="23"/>
        <end position="320"/>
    </location>
</feature>
<evidence type="ECO:0000256" key="1">
    <source>
        <dbReference type="ARBA" id="ARBA00001936"/>
    </source>
</evidence>
<evidence type="ECO:0000313" key="12">
    <source>
        <dbReference type="Proteomes" id="UP000837801"/>
    </source>
</evidence>
<dbReference type="Proteomes" id="UP000837801">
    <property type="component" value="Unassembled WGS sequence"/>
</dbReference>
<dbReference type="Gene3D" id="3.60.40.10">
    <property type="entry name" value="PPM-type phosphatase domain"/>
    <property type="match status" value="1"/>
</dbReference>
<protein>
    <recommendedName>
        <fullName evidence="3">protein-serine/threonine phosphatase</fullName>
        <ecNumber evidence="3">3.1.3.16</ecNumber>
    </recommendedName>
</protein>
<dbReference type="InterPro" id="IPR036457">
    <property type="entry name" value="PPM-type-like_dom_sf"/>
</dbReference>
<keyword evidence="5 9" id="KW-0378">Hydrolase</keyword>
<evidence type="ECO:0000256" key="6">
    <source>
        <dbReference type="ARBA" id="ARBA00022842"/>
    </source>
</evidence>
<evidence type="ECO:0000256" key="3">
    <source>
        <dbReference type="ARBA" id="ARBA00013081"/>
    </source>
</evidence>
<proteinExistence type="inferred from homology"/>
<dbReference type="CDD" id="cd00143">
    <property type="entry name" value="PP2Cc"/>
    <property type="match status" value="1"/>
</dbReference>
<keyword evidence="6" id="KW-0460">Magnesium</keyword>
<gene>
    <name evidence="11" type="ORF">CLIB1423_16S00496</name>
</gene>
<dbReference type="EMBL" id="CAKXYY010000016">
    <property type="protein sequence ID" value="CAH2354343.1"/>
    <property type="molecule type" value="Genomic_DNA"/>
</dbReference>
<evidence type="ECO:0000256" key="4">
    <source>
        <dbReference type="ARBA" id="ARBA00022723"/>
    </source>
</evidence>
<evidence type="ECO:0000256" key="5">
    <source>
        <dbReference type="ARBA" id="ARBA00022801"/>
    </source>
</evidence>
<dbReference type="GO" id="GO:0004722">
    <property type="term" value="F:protein serine/threonine phosphatase activity"/>
    <property type="evidence" value="ECO:0007669"/>
    <property type="project" value="UniProtKB-EC"/>
</dbReference>
<comment type="cofactor">
    <cofactor evidence="1">
        <name>Mn(2+)</name>
        <dbReference type="ChEBI" id="CHEBI:29035"/>
    </cofactor>
</comment>
<keyword evidence="12" id="KW-1185">Reference proteome</keyword>
<dbReference type="PANTHER" id="PTHR13832:SF803">
    <property type="entry name" value="PROTEIN PHOSPHATASE 1G"/>
    <property type="match status" value="1"/>
</dbReference>
<keyword evidence="4" id="KW-0479">Metal-binding</keyword>
<name>A0A9P0QSZ6_9ASCO</name>